<protein>
    <recommendedName>
        <fullName evidence="6">Galactose oxidase</fullName>
    </recommendedName>
</protein>
<reference evidence="4 5" key="1">
    <citation type="submission" date="2024-02" db="EMBL/GenBank/DDBJ databases">
        <title>De novo assembly and annotation of 12 fungi associated with fruit tree decline syndrome in Ontario, Canada.</title>
        <authorList>
            <person name="Sulman M."/>
            <person name="Ellouze W."/>
            <person name="Ilyukhin E."/>
        </authorList>
    </citation>
    <scope>NUCLEOTIDE SEQUENCE [LARGE SCALE GENOMIC DNA]</scope>
    <source>
        <strain evidence="4 5">M42-189</strain>
    </source>
</reference>
<dbReference type="EMBL" id="JAKJXO020000004">
    <property type="protein sequence ID" value="KAL1606589.1"/>
    <property type="molecule type" value="Genomic_DNA"/>
</dbReference>
<sequence length="463" mass="49353">MIKHIKIVMAEVAAGAGIALAAEEVLSTTLQAGVATYFLTKPTQPLSATFTRIAVAHDDELHKRSLIRSNHTLTIIDSKAYIFGGETADGEVASNDMHVVNLAPGEDQVWEYQLIPALANDEGGRVPRGRTNHAACTFEGGVVVYGGTSSTGQPADDGAVWLYNPSEKSWSILYSFASDGPVLRQETEVRIFASASCLILLIGTPTDGISTISKLTPSLSSEATSTPSAYETLVPPPAPTSPSNASFYNNHLYLISSTDPISSQLHILAVDSKDPKWTTLNFPTNPLAPGPRARHAGALLPITTGYGRNYLVYLLGERSEHTATAARSTSATFAEQKLSSITSDKESEPPEEPTQWSDTWTLQLPSSDLSPQAKLNIKDAIKPAKIKDAIRSGVGANSGKWAWAEVEVRVPDDLGDAGAGKLHPGPRAFFGADVMQDGKSVVFWGGSDAEGEKVGDGWVVRLE</sequence>
<dbReference type="Proteomes" id="UP001521785">
    <property type="component" value="Unassembled WGS sequence"/>
</dbReference>
<evidence type="ECO:0008006" key="6">
    <source>
        <dbReference type="Google" id="ProtNLM"/>
    </source>
</evidence>
<dbReference type="PANTHER" id="PTHR47435">
    <property type="entry name" value="KELCH REPEAT PROTEIN (AFU_ORTHOLOGUE AFUA_5G12780)"/>
    <property type="match status" value="1"/>
</dbReference>
<evidence type="ECO:0000313" key="5">
    <source>
        <dbReference type="Proteomes" id="UP001521785"/>
    </source>
</evidence>
<feature type="region of interest" description="Disordered" evidence="3">
    <location>
        <begin position="336"/>
        <end position="358"/>
    </location>
</feature>
<gene>
    <name evidence="4" type="ORF">SLS60_003994</name>
</gene>
<dbReference type="SUPFAM" id="SSF50965">
    <property type="entry name" value="Galactose oxidase, central domain"/>
    <property type="match status" value="1"/>
</dbReference>
<evidence type="ECO:0000256" key="3">
    <source>
        <dbReference type="SAM" id="MobiDB-lite"/>
    </source>
</evidence>
<keyword evidence="1" id="KW-0677">Repeat</keyword>
<dbReference type="Gene3D" id="2.120.10.80">
    <property type="entry name" value="Kelch-type beta propeller"/>
    <property type="match status" value="1"/>
</dbReference>
<comment type="caution">
    <text evidence="4">The sequence shown here is derived from an EMBL/GenBank/DDBJ whole genome shotgun (WGS) entry which is preliminary data.</text>
</comment>
<keyword evidence="5" id="KW-1185">Reference proteome</keyword>
<evidence type="ECO:0000256" key="1">
    <source>
        <dbReference type="ARBA" id="ARBA00022737"/>
    </source>
</evidence>
<dbReference type="InterPro" id="IPR011043">
    <property type="entry name" value="Gal_Oxase/kelch_b-propeller"/>
</dbReference>
<keyword evidence="2" id="KW-0408">Iron</keyword>
<evidence type="ECO:0000256" key="2">
    <source>
        <dbReference type="ARBA" id="ARBA00023004"/>
    </source>
</evidence>
<organism evidence="4 5">
    <name type="scientific">Paraconiothyrium brasiliense</name>
    <dbReference type="NCBI Taxonomy" id="300254"/>
    <lineage>
        <taxon>Eukaryota</taxon>
        <taxon>Fungi</taxon>
        <taxon>Dikarya</taxon>
        <taxon>Ascomycota</taxon>
        <taxon>Pezizomycotina</taxon>
        <taxon>Dothideomycetes</taxon>
        <taxon>Pleosporomycetidae</taxon>
        <taxon>Pleosporales</taxon>
        <taxon>Massarineae</taxon>
        <taxon>Didymosphaeriaceae</taxon>
        <taxon>Paraconiothyrium</taxon>
    </lineage>
</organism>
<accession>A0ABR3RQ85</accession>
<proteinExistence type="predicted"/>
<dbReference type="InterPro" id="IPR015915">
    <property type="entry name" value="Kelch-typ_b-propeller"/>
</dbReference>
<evidence type="ECO:0000313" key="4">
    <source>
        <dbReference type="EMBL" id="KAL1606589.1"/>
    </source>
</evidence>
<dbReference type="PANTHER" id="PTHR47435:SF10">
    <property type="entry name" value="TIP ELONGATION ABERRANT PROTEIN 3"/>
    <property type="match status" value="1"/>
</dbReference>
<dbReference type="Pfam" id="PF24681">
    <property type="entry name" value="Kelch_KLHDC2_KLHL20_DRC7"/>
    <property type="match status" value="1"/>
</dbReference>
<name>A0ABR3RQ85_9PLEO</name>